<evidence type="ECO:0000313" key="2">
    <source>
        <dbReference type="EMBL" id="AMQ35772.1"/>
    </source>
</evidence>
<reference evidence="1" key="1">
    <citation type="submission" date="2016-01" db="EMBL/GenBank/DDBJ databases">
        <title>Complete Genome Sequences of Four Plutella xylostella Granulovirus Isolates.</title>
        <authorList>
            <person name="Spence R.J."/>
            <person name="Noune C."/>
            <person name="Hauxwell C."/>
        </authorList>
    </citation>
    <scope>NUCLEOTIDE SEQUENCE</scope>
    <source>
        <strain evidence="1">PxGV_C</strain>
        <strain evidence="2">PxGV_K</strain>
        <strain evidence="3">PxGV_M</strain>
        <strain evidence="4">PxGV_T</strain>
    </source>
</reference>
<dbReference type="EMBL" id="KU529794">
    <property type="protein sequence ID" value="AMQ36006.1"/>
    <property type="molecule type" value="Genomic_DNA"/>
</dbReference>
<accession>A0A142DVN7</accession>
<name>A0A142DVN7_9BBAC</name>
<proteinExistence type="predicted"/>
<dbReference type="EMBL" id="KU529792">
    <property type="protein sequence ID" value="AMQ35772.1"/>
    <property type="molecule type" value="Genomic_DNA"/>
</dbReference>
<gene>
    <name evidence="1" type="primary">PxGV-Corf43</name>
    <name evidence="2" type="synonym">PxGV-Korf43</name>
    <name evidence="3" type="synonym">PxGV-Morf43</name>
    <name evidence="4" type="synonym">PxGV-Torf43</name>
</gene>
<evidence type="ECO:0000313" key="3">
    <source>
        <dbReference type="EMBL" id="AMQ35889.1"/>
    </source>
</evidence>
<protein>
    <submittedName>
        <fullName evidence="1">PxGV-Corf43 protein</fullName>
    </submittedName>
    <submittedName>
        <fullName evidence="2">PxGV-Korf43 protein</fullName>
    </submittedName>
    <submittedName>
        <fullName evidence="3">PxGV-Morf43 protein</fullName>
    </submittedName>
    <submittedName>
        <fullName evidence="4">PxGV-Torf43 protein</fullName>
    </submittedName>
</protein>
<dbReference type="EMBL" id="KU529791">
    <property type="protein sequence ID" value="AMQ35655.1"/>
    <property type="molecule type" value="Genomic_DNA"/>
</dbReference>
<evidence type="ECO:0000313" key="1">
    <source>
        <dbReference type="EMBL" id="AMQ35655.1"/>
    </source>
</evidence>
<dbReference type="EMBL" id="KU529793">
    <property type="protein sequence ID" value="AMQ35889.1"/>
    <property type="molecule type" value="Genomic_DNA"/>
</dbReference>
<evidence type="ECO:0000313" key="4">
    <source>
        <dbReference type="EMBL" id="AMQ36006.1"/>
    </source>
</evidence>
<sequence length="130" mass="15645">MSLIFVNPRSLIYLSVRSLDRSECPLRHFLSMINVLRRVHSVTVRRQIASMCVNQYMDSVLLHFELRFVCEYCGEARMWNGGGPYYMRRLFCPSCFRISVKFTYKHENVLRCCEMYRYRLKFSHGNEQHD</sequence>
<organism evidence="1">
    <name type="scientific">Plutella xylostella granulovirus</name>
    <dbReference type="NCBI Taxonomy" id="98383"/>
    <lineage>
        <taxon>Viruses</taxon>
        <taxon>Viruses incertae sedis</taxon>
        <taxon>Naldaviricetes</taxon>
        <taxon>Lefavirales</taxon>
        <taxon>Baculoviridae</taxon>
        <taxon>Betabaculovirus</taxon>
        <taxon>Betabaculovirus pluxylostellae</taxon>
    </lineage>
</organism>